<dbReference type="Pfam" id="PF04203">
    <property type="entry name" value="Sortase"/>
    <property type="match status" value="1"/>
</dbReference>
<dbReference type="EMBL" id="CYZR01000007">
    <property type="protein sequence ID" value="CUO14391.1"/>
    <property type="molecule type" value="Genomic_DNA"/>
</dbReference>
<dbReference type="NCBIfam" id="TIGR01076">
    <property type="entry name" value="sortase_fam"/>
    <property type="match status" value="1"/>
</dbReference>
<dbReference type="SUPFAM" id="SSF63817">
    <property type="entry name" value="Sortase"/>
    <property type="match status" value="1"/>
</dbReference>
<organism evidence="3 4">
    <name type="scientific">Sarcina ventriculi</name>
    <name type="common">Clostridium ventriculi</name>
    <dbReference type="NCBI Taxonomy" id="1267"/>
    <lineage>
        <taxon>Bacteria</taxon>
        <taxon>Bacillati</taxon>
        <taxon>Bacillota</taxon>
        <taxon>Clostridia</taxon>
        <taxon>Eubacteriales</taxon>
        <taxon>Clostridiaceae</taxon>
        <taxon>Sarcina</taxon>
    </lineage>
</organism>
<keyword evidence="4" id="KW-1185">Reference proteome</keyword>
<keyword evidence="2" id="KW-0812">Transmembrane</keyword>
<dbReference type="InterPro" id="IPR023365">
    <property type="entry name" value="Sortase_dom-sf"/>
</dbReference>
<evidence type="ECO:0000313" key="3">
    <source>
        <dbReference type="EMBL" id="CUO14391.1"/>
    </source>
</evidence>
<protein>
    <submittedName>
        <fullName evidence="3">Sortase (Surface protein transpeptidase)</fullName>
    </submittedName>
</protein>
<evidence type="ECO:0000256" key="2">
    <source>
        <dbReference type="SAM" id="Phobius"/>
    </source>
</evidence>
<keyword evidence="2" id="KW-0472">Membrane</keyword>
<dbReference type="CDD" id="cd06166">
    <property type="entry name" value="Sortase_D_2"/>
    <property type="match status" value="1"/>
</dbReference>
<accession>A0ABP2AUD1</accession>
<reference evidence="3 4" key="1">
    <citation type="submission" date="2015-09" db="EMBL/GenBank/DDBJ databases">
        <authorList>
            <consortium name="Pathogen Informatics"/>
            <person name="Wu L."/>
            <person name="Ma J."/>
        </authorList>
    </citation>
    <scope>NUCLEOTIDE SEQUENCE [LARGE SCALE GENOMIC DNA]</scope>
    <source>
        <strain evidence="3 4">2789STDY5834858</strain>
    </source>
</reference>
<name>A0ABP2AUD1_SARVE</name>
<keyword evidence="1" id="KW-0378">Hydrolase</keyword>
<evidence type="ECO:0000313" key="4">
    <source>
        <dbReference type="Proteomes" id="UP000095488"/>
    </source>
</evidence>
<proteinExistence type="predicted"/>
<keyword evidence="2" id="KW-1133">Transmembrane helix</keyword>
<gene>
    <name evidence="3" type="ORF">ERS852473_02029</name>
</gene>
<sequence length="188" mass="21559">MYKLKNVIGIIFMGIGILLISVTIFMKYDTYKRQQDSLESFKNLNSYDEDDEQVEIENDVDKPMAVLNIPKINLEIAVVEGVEKENIKYLVGHFKESVMPGEVGNLCIAGHRTSNYGQPFKEIDKLENGDEIIFTYKNKEYIYLVNSSFVVTPDETYILDNTENESIVTIVTCTLDSKNRLIIRGRLK</sequence>
<dbReference type="InterPro" id="IPR005754">
    <property type="entry name" value="Sortase"/>
</dbReference>
<dbReference type="Proteomes" id="UP000095488">
    <property type="component" value="Unassembled WGS sequence"/>
</dbReference>
<dbReference type="InterPro" id="IPR042000">
    <property type="entry name" value="Sortase_D_2"/>
</dbReference>
<feature type="transmembrane region" description="Helical" evidence="2">
    <location>
        <begin position="6"/>
        <end position="26"/>
    </location>
</feature>
<dbReference type="Gene3D" id="2.40.260.10">
    <property type="entry name" value="Sortase"/>
    <property type="match status" value="1"/>
</dbReference>
<dbReference type="RefSeq" id="WP_055260035.1">
    <property type="nucleotide sequence ID" value="NZ_CABIXL010000007.1"/>
</dbReference>
<comment type="caution">
    <text evidence="3">The sequence shown here is derived from an EMBL/GenBank/DDBJ whole genome shotgun (WGS) entry which is preliminary data.</text>
</comment>
<evidence type="ECO:0000256" key="1">
    <source>
        <dbReference type="ARBA" id="ARBA00022801"/>
    </source>
</evidence>